<dbReference type="CDD" id="cd00082">
    <property type="entry name" value="HisKA"/>
    <property type="match status" value="1"/>
</dbReference>
<dbReference type="PANTHER" id="PTHR43065">
    <property type="entry name" value="SENSOR HISTIDINE KINASE"/>
    <property type="match status" value="1"/>
</dbReference>
<dbReference type="SMART" id="SM00086">
    <property type="entry name" value="PAC"/>
    <property type="match status" value="1"/>
</dbReference>
<dbReference type="Proteomes" id="UP000478837">
    <property type="component" value="Unassembled WGS sequence"/>
</dbReference>
<evidence type="ECO:0000313" key="11">
    <source>
        <dbReference type="Proteomes" id="UP000478837"/>
    </source>
</evidence>
<sequence length="514" mass="58208">MSMYKNDNSANGEEPKPETNCVLFPTTLIIAIDRFGVVKKLNESALRAVDWNTSELNKHTIQSLIVEAERAHFTSLLDECVETKRRCTTAVSFLKGNVGSVRYHCQLESLHCDEHDEVIVYALPEEPHRINALEDFKENDVGDRYASLSTKLELLSKVASISITGITICDSKRKLLWANHAFEKITGYCLDEIKNRSLGAFLQGKNTDKKVTKHINDSLNKGVDVDVEILNYSKKGVEYWCHLLISPVFEQDKITHFIGIQHDITQQKKQHEVLSRRSRMHAVAQLAGKVCHDINNIMAIISGNVQLLSMQKKDEKNTKYIKNIEVATDRASCVTQDLLRKVKSEQQDKRPININQTINDAIALINHRFTASVSYETYLQYNNAIAINKALFLEVILSLLYRANDAIKKTGNITIETYPIDAFTPRNGVVLHRPANHERYAFISVKDSGVGIEASKIPDYFAPREFHQIRAVDTPDFTLLDDFCLLSKSGLAINSYLDKGTTVCIWIPENRLND</sequence>
<feature type="domain" description="PAC" evidence="9">
    <location>
        <begin position="223"/>
        <end position="276"/>
    </location>
</feature>
<dbReference type="PROSITE" id="PS50112">
    <property type="entry name" value="PAS"/>
    <property type="match status" value="1"/>
</dbReference>
<gene>
    <name evidence="10" type="ORF">GTW09_09465</name>
</gene>
<dbReference type="Gene3D" id="3.30.450.20">
    <property type="entry name" value="PAS domain"/>
    <property type="match status" value="1"/>
</dbReference>
<dbReference type="SUPFAM" id="SSF47384">
    <property type="entry name" value="Homodimeric domain of signal transducing histidine kinase"/>
    <property type="match status" value="1"/>
</dbReference>
<comment type="catalytic activity">
    <reaction evidence="1">
        <text>ATP + protein L-histidine = ADP + protein N-phospho-L-histidine.</text>
        <dbReference type="EC" id="2.7.13.3"/>
    </reaction>
</comment>
<accession>A0A6L9MU81</accession>
<dbReference type="SUPFAM" id="SSF55785">
    <property type="entry name" value="PYP-like sensor domain (PAS domain)"/>
    <property type="match status" value="1"/>
</dbReference>
<keyword evidence="7" id="KW-0902">Two-component regulatory system</keyword>
<dbReference type="InterPro" id="IPR001610">
    <property type="entry name" value="PAC"/>
</dbReference>
<dbReference type="InterPro" id="IPR000700">
    <property type="entry name" value="PAS-assoc_C"/>
</dbReference>
<dbReference type="PANTHER" id="PTHR43065:SF46">
    <property type="entry name" value="C4-DICARBOXYLATE TRANSPORT SENSOR PROTEIN DCTB"/>
    <property type="match status" value="1"/>
</dbReference>
<dbReference type="Pfam" id="PF13426">
    <property type="entry name" value="PAS_9"/>
    <property type="match status" value="1"/>
</dbReference>
<dbReference type="GO" id="GO:0005524">
    <property type="term" value="F:ATP binding"/>
    <property type="evidence" value="ECO:0007669"/>
    <property type="project" value="UniProtKB-KW"/>
</dbReference>
<evidence type="ECO:0000256" key="4">
    <source>
        <dbReference type="ARBA" id="ARBA00022741"/>
    </source>
</evidence>
<dbReference type="NCBIfam" id="TIGR00229">
    <property type="entry name" value="sensory_box"/>
    <property type="match status" value="1"/>
</dbReference>
<dbReference type="Pfam" id="PF00512">
    <property type="entry name" value="HisKA"/>
    <property type="match status" value="1"/>
</dbReference>
<evidence type="ECO:0000256" key="1">
    <source>
        <dbReference type="ARBA" id="ARBA00000085"/>
    </source>
</evidence>
<evidence type="ECO:0000313" key="10">
    <source>
        <dbReference type="EMBL" id="NDW21746.1"/>
    </source>
</evidence>
<dbReference type="CDD" id="cd00130">
    <property type="entry name" value="PAS"/>
    <property type="match status" value="1"/>
</dbReference>
<evidence type="ECO:0000259" key="9">
    <source>
        <dbReference type="PROSITE" id="PS50113"/>
    </source>
</evidence>
<dbReference type="Gene3D" id="1.10.287.130">
    <property type="match status" value="1"/>
</dbReference>
<proteinExistence type="predicted"/>
<evidence type="ECO:0000256" key="2">
    <source>
        <dbReference type="ARBA" id="ARBA00012438"/>
    </source>
</evidence>
<evidence type="ECO:0000256" key="7">
    <source>
        <dbReference type="ARBA" id="ARBA00023012"/>
    </source>
</evidence>
<keyword evidence="3" id="KW-0808">Transferase</keyword>
<dbReference type="SUPFAM" id="SSF55874">
    <property type="entry name" value="ATPase domain of HSP90 chaperone/DNA topoisomerase II/histidine kinase"/>
    <property type="match status" value="1"/>
</dbReference>
<evidence type="ECO:0000256" key="6">
    <source>
        <dbReference type="ARBA" id="ARBA00022840"/>
    </source>
</evidence>
<evidence type="ECO:0000256" key="3">
    <source>
        <dbReference type="ARBA" id="ARBA00022679"/>
    </source>
</evidence>
<evidence type="ECO:0000259" key="8">
    <source>
        <dbReference type="PROSITE" id="PS50112"/>
    </source>
</evidence>
<keyword evidence="6" id="KW-0067">ATP-binding</keyword>
<reference evidence="10 11" key="1">
    <citation type="submission" date="2020-01" db="EMBL/GenBank/DDBJ databases">
        <title>Genomes of bacteria type strains.</title>
        <authorList>
            <person name="Chen J."/>
            <person name="Zhu S."/>
            <person name="Yang J."/>
        </authorList>
    </citation>
    <scope>NUCLEOTIDE SEQUENCE [LARGE SCALE GENOMIC DNA]</scope>
    <source>
        <strain evidence="10 11">LMG 22958</strain>
    </source>
</reference>
<dbReference type="InterPro" id="IPR035965">
    <property type="entry name" value="PAS-like_dom_sf"/>
</dbReference>
<evidence type="ECO:0000256" key="5">
    <source>
        <dbReference type="ARBA" id="ARBA00022777"/>
    </source>
</evidence>
<dbReference type="AlphaFoldDB" id="A0A6L9MU81"/>
<organism evidence="10 11">
    <name type="scientific">Alteromonas hispanica</name>
    <dbReference type="NCBI Taxonomy" id="315421"/>
    <lineage>
        <taxon>Bacteria</taxon>
        <taxon>Pseudomonadati</taxon>
        <taxon>Pseudomonadota</taxon>
        <taxon>Gammaproteobacteria</taxon>
        <taxon>Alteromonadales</taxon>
        <taxon>Alteromonadaceae</taxon>
        <taxon>Alteromonas/Salinimonas group</taxon>
        <taxon>Alteromonas</taxon>
    </lineage>
</organism>
<keyword evidence="5" id="KW-0418">Kinase</keyword>
<dbReference type="SMART" id="SM00091">
    <property type="entry name" value="PAS"/>
    <property type="match status" value="2"/>
</dbReference>
<dbReference type="Gene3D" id="3.30.565.10">
    <property type="entry name" value="Histidine kinase-like ATPase, C-terminal domain"/>
    <property type="match status" value="1"/>
</dbReference>
<dbReference type="EMBL" id="JAAAWP010000005">
    <property type="protein sequence ID" value="NDW21746.1"/>
    <property type="molecule type" value="Genomic_DNA"/>
</dbReference>
<dbReference type="SMART" id="SM00388">
    <property type="entry name" value="HisKA"/>
    <property type="match status" value="1"/>
</dbReference>
<dbReference type="InterPro" id="IPR000014">
    <property type="entry name" value="PAS"/>
</dbReference>
<dbReference type="InterPro" id="IPR036097">
    <property type="entry name" value="HisK_dim/P_sf"/>
</dbReference>
<protein>
    <recommendedName>
        <fullName evidence="2">histidine kinase</fullName>
        <ecNumber evidence="2">2.7.13.3</ecNumber>
    </recommendedName>
</protein>
<dbReference type="EC" id="2.7.13.3" evidence="2"/>
<feature type="domain" description="PAS" evidence="8">
    <location>
        <begin position="151"/>
        <end position="222"/>
    </location>
</feature>
<dbReference type="InterPro" id="IPR003661">
    <property type="entry name" value="HisK_dim/P_dom"/>
</dbReference>
<dbReference type="PROSITE" id="PS50113">
    <property type="entry name" value="PAC"/>
    <property type="match status" value="1"/>
</dbReference>
<keyword evidence="4" id="KW-0547">Nucleotide-binding</keyword>
<dbReference type="GO" id="GO:0000155">
    <property type="term" value="F:phosphorelay sensor kinase activity"/>
    <property type="evidence" value="ECO:0007669"/>
    <property type="project" value="InterPro"/>
</dbReference>
<keyword evidence="11" id="KW-1185">Reference proteome</keyword>
<comment type="caution">
    <text evidence="10">The sequence shown here is derived from an EMBL/GenBank/DDBJ whole genome shotgun (WGS) entry which is preliminary data.</text>
</comment>
<dbReference type="InterPro" id="IPR036890">
    <property type="entry name" value="HATPase_C_sf"/>
</dbReference>
<name>A0A6L9MU81_9ALTE</name>